<feature type="domain" description="Regulator of MON1-CCZ1 complex N-terminal" evidence="3">
    <location>
        <begin position="39"/>
        <end position="156"/>
    </location>
</feature>
<evidence type="ECO:0000313" key="7">
    <source>
        <dbReference type="RefSeq" id="XP_071909164.1"/>
    </source>
</evidence>
<dbReference type="RefSeq" id="XP_027068126.1">
    <property type="nucleotide sequence ID" value="XM_027212325.1"/>
</dbReference>
<dbReference type="GO" id="GO:0005765">
    <property type="term" value="C:lysosomal membrane"/>
    <property type="evidence" value="ECO:0007669"/>
    <property type="project" value="TreeGrafter"/>
</dbReference>
<evidence type="ECO:0000313" key="5">
    <source>
        <dbReference type="RefSeq" id="XP_027068126.1"/>
    </source>
</evidence>
<dbReference type="PANTHER" id="PTHR12897">
    <property type="entry name" value="COLON CANCER-ASSOCIATED PROTEIN MIC1"/>
    <property type="match status" value="1"/>
</dbReference>
<evidence type="ECO:0000259" key="2">
    <source>
        <dbReference type="Pfam" id="PF07035"/>
    </source>
</evidence>
<evidence type="ECO:0000259" key="3">
    <source>
        <dbReference type="Pfam" id="PF21029"/>
    </source>
</evidence>
<dbReference type="GeneID" id="113693714"/>
<evidence type="ECO:0000256" key="1">
    <source>
        <dbReference type="SAM" id="MobiDB-lite"/>
    </source>
</evidence>
<feature type="domain" description="Mic1" evidence="2">
    <location>
        <begin position="562"/>
        <end position="728"/>
    </location>
</feature>
<dbReference type="InterPro" id="IPR036322">
    <property type="entry name" value="WD40_repeat_dom_sf"/>
</dbReference>
<dbReference type="Proteomes" id="UP001652660">
    <property type="component" value="Chromosome 6c"/>
</dbReference>
<dbReference type="InterPro" id="IPR009755">
    <property type="entry name" value="RMC1_C"/>
</dbReference>
<dbReference type="RefSeq" id="XP_071909164.1">
    <property type="nucleotide sequence ID" value="XM_072053063.1"/>
</dbReference>
<dbReference type="RefSeq" id="XP_071909165.1">
    <property type="nucleotide sequence ID" value="XM_072053064.1"/>
</dbReference>
<organism evidence="4 5">
    <name type="scientific">Coffea arabica</name>
    <name type="common">Arabian coffee</name>
    <dbReference type="NCBI Taxonomy" id="13443"/>
    <lineage>
        <taxon>Eukaryota</taxon>
        <taxon>Viridiplantae</taxon>
        <taxon>Streptophyta</taxon>
        <taxon>Embryophyta</taxon>
        <taxon>Tracheophyta</taxon>
        <taxon>Spermatophyta</taxon>
        <taxon>Magnoliopsida</taxon>
        <taxon>eudicotyledons</taxon>
        <taxon>Gunneridae</taxon>
        <taxon>Pentapetalae</taxon>
        <taxon>asterids</taxon>
        <taxon>lamiids</taxon>
        <taxon>Gentianales</taxon>
        <taxon>Rubiaceae</taxon>
        <taxon>Ixoroideae</taxon>
        <taxon>Gardenieae complex</taxon>
        <taxon>Bertiereae - Coffeeae clade</taxon>
        <taxon>Coffeeae</taxon>
        <taxon>Coffea</taxon>
    </lineage>
</organism>
<name>A0A6P6SQL9_COFAR</name>
<protein>
    <submittedName>
        <fullName evidence="5 6">Regulator of MON1-CCZ1 complex-like</fullName>
    </submittedName>
</protein>
<gene>
    <name evidence="5 6 7 8" type="primary">LOC113693714</name>
</gene>
<proteinExistence type="predicted"/>
<accession>A0A6P6SQL9</accession>
<dbReference type="InterPro" id="IPR049040">
    <property type="entry name" value="RMC1_N"/>
</dbReference>
<feature type="region of interest" description="Disordered" evidence="1">
    <location>
        <begin position="436"/>
        <end position="455"/>
    </location>
</feature>
<dbReference type="AlphaFoldDB" id="A0A6P6SQL9"/>
<dbReference type="OrthoDB" id="26384at2759"/>
<dbReference type="GO" id="GO:0031902">
    <property type="term" value="C:late endosome membrane"/>
    <property type="evidence" value="ECO:0007669"/>
    <property type="project" value="TreeGrafter"/>
</dbReference>
<dbReference type="Pfam" id="PF07035">
    <property type="entry name" value="RMC1_C"/>
    <property type="match status" value="1"/>
</dbReference>
<dbReference type="InterPro" id="IPR040371">
    <property type="entry name" value="RMC1"/>
</dbReference>
<dbReference type="PANTHER" id="PTHR12897:SF4">
    <property type="entry name" value="REGULATOR OF MON1-CCZ1 COMPLEX"/>
    <property type="match status" value="1"/>
</dbReference>
<feature type="compositionally biased region" description="Polar residues" evidence="1">
    <location>
        <begin position="445"/>
        <end position="455"/>
    </location>
</feature>
<reference evidence="5 6" key="2">
    <citation type="submission" date="2025-04" db="UniProtKB">
        <authorList>
            <consortium name="RefSeq"/>
        </authorList>
    </citation>
    <scope>IDENTIFICATION</scope>
    <source>
        <tissue evidence="5 6">Leaves</tissue>
    </source>
</reference>
<dbReference type="Pfam" id="PF21029">
    <property type="entry name" value="RMC1_N"/>
    <property type="match status" value="1"/>
</dbReference>
<evidence type="ECO:0000313" key="8">
    <source>
        <dbReference type="RefSeq" id="XP_071909165.1"/>
    </source>
</evidence>
<sequence length="756" mass="84049">MFGKPSSSQSSGFSGSGAVSHVYVRYPPLRCKVSGSRNLFYDDGSKLLLTSTSDQVFSWKTAPFDPNVAPSCDSISEGPVLSVRYSLDCQLLAVQRSNHEVQIWNREGEKTFIYKCRSESEHILGFFWTDCPTCDIVFVKTSGLELFSYSSDSKSLTLVETKKTNVSWYIYTHESRLVLLAQGMQNKSFTGYQISSAGIIRLPRFEMVMAKHGANSRPVLSAEDVHIVTVYGRIYCLQFDRVAMLLHSYRFYRDAVIQQGSLPIYSNRIAVSAIDNVLLVHQVDAKVVIMYDLFADSRAPISAPLPLLLRLYPRAASLCSSSTSRNSDALETQILTDTESITYGDGWSFLVPDLICDVTNGLLWKINIDLEAIAASSSEVPFILDFLQRRKLEANKAKQLCLAIARAMILERRPVSVVARALDVLITSYSQSIKTRSNDKRTKAENTSNSGVSSANIVDDANNRIDASGKSVIDETVSSGLENESIERSFVLTSDSDDNLSAETQKINSLKLDSSSGKIDGGHSLRVESSSAAVHQPLSQSQVLRPGDTPLNAGAFDNLDSQVTSAVISPDDLYSSVFALVEEEMIGDASYLVAIIIEFLRRANLEKLKLHPNIYVLTVQLLARSERHAELGLFVINKILEPSLEVALQLLEPGRQNFQTRKLGLDMLRQLSLHHEYVLLLVQDGYYLEALRYTRKHKVTSVRPSLFLEAAYSSNDPRQLAAVLRFFCDFIPGFKNTSDHHTFNRVLAEMSTSIVV</sequence>
<dbReference type="GO" id="GO:0010506">
    <property type="term" value="P:regulation of autophagy"/>
    <property type="evidence" value="ECO:0007669"/>
    <property type="project" value="InterPro"/>
</dbReference>
<reference evidence="4" key="1">
    <citation type="journal article" date="2025" name="Foods">
        <title>Unveiling the Microbial Signatures of Arabica Coffee Cherries: Insights into Ripeness Specific Diversity, Functional Traits, and Implications for Quality and Safety.</title>
        <authorList>
            <consortium name="RefSeq"/>
            <person name="Tenea G.N."/>
            <person name="Cifuentes V."/>
            <person name="Reyes P."/>
            <person name="Cevallos-Vallejos M."/>
        </authorList>
    </citation>
    <scope>NUCLEOTIDE SEQUENCE [LARGE SCALE GENOMIC DNA]</scope>
</reference>
<evidence type="ECO:0000313" key="4">
    <source>
        <dbReference type="Proteomes" id="UP001652660"/>
    </source>
</evidence>
<dbReference type="GO" id="GO:0035658">
    <property type="term" value="C:Mon1-Ccz1 complex"/>
    <property type="evidence" value="ECO:0007669"/>
    <property type="project" value="InterPro"/>
</dbReference>
<dbReference type="RefSeq" id="XP_027068127.1">
    <property type="nucleotide sequence ID" value="XM_027212326.1"/>
</dbReference>
<keyword evidence="4" id="KW-1185">Reference proteome</keyword>
<dbReference type="SUPFAM" id="SSF50978">
    <property type="entry name" value="WD40 repeat-like"/>
    <property type="match status" value="1"/>
</dbReference>
<evidence type="ECO:0000313" key="6">
    <source>
        <dbReference type="RefSeq" id="XP_027068127.1"/>
    </source>
</evidence>